<accession>A0A238Z9C6</accession>
<protein>
    <submittedName>
        <fullName evidence="2">SprB repeat-containing protein</fullName>
    </submittedName>
</protein>
<dbReference type="RefSeq" id="WP_089382985.1">
    <property type="nucleotide sequence ID" value="NZ_FZNT01000014.1"/>
</dbReference>
<dbReference type="EMBL" id="FZNT01000014">
    <property type="protein sequence ID" value="SNR79314.1"/>
    <property type="molecule type" value="Genomic_DNA"/>
</dbReference>
<evidence type="ECO:0000256" key="1">
    <source>
        <dbReference type="SAM" id="SignalP"/>
    </source>
</evidence>
<evidence type="ECO:0000313" key="2">
    <source>
        <dbReference type="EMBL" id="SNR79314.1"/>
    </source>
</evidence>
<gene>
    <name evidence="2" type="ORF">SAMN06265371_11436</name>
</gene>
<feature type="chain" id="PRO_5012873205" evidence="1">
    <location>
        <begin position="25"/>
        <end position="1318"/>
    </location>
</feature>
<dbReference type="OrthoDB" id="599464at2"/>
<keyword evidence="1" id="KW-0732">Signal</keyword>
<name>A0A238Z9C6_9FLAO</name>
<feature type="non-terminal residue" evidence="2">
    <location>
        <position position="1318"/>
    </location>
</feature>
<reference evidence="2 3" key="1">
    <citation type="submission" date="2017-06" db="EMBL/GenBank/DDBJ databases">
        <authorList>
            <person name="Kim H.J."/>
            <person name="Triplett B.A."/>
        </authorList>
    </citation>
    <scope>NUCLEOTIDE SEQUENCE [LARGE SCALE GENOMIC DNA]</scope>
    <source>
        <strain evidence="2 3">DSM 29150</strain>
    </source>
</reference>
<feature type="signal peptide" evidence="1">
    <location>
        <begin position="1"/>
        <end position="24"/>
    </location>
</feature>
<sequence>MKKTTFFRIVTLMVLLFVTTISYSQSVDGDYCPGPGLSGDEYGDSLTVIPSSVGSGTCAIEQIWADIDTDAGAFKLAFKIGNGGNALFRIYLDTDFDETTGLLSDTFGGQTNAISGAEYILEIGALKGATTLYKVNLVDLTYSSVDLNGIIGATGNSTGCANKDDGEFIELYVPFDSIHYDICDPDNPGQINIAQYASVSGGSTTSSYCLGATLDFGVELSGVITPTDQDVCEGQDSGTLTIDLNSNTSTVDYWEYSSNGTNFIEISGTAGLVSIEPIDPLALGTHYYRASITNNGVCTSSFSSSVATITVTAITVNAYQDSPVSCSGGSDGVAIVTASGGTAPYTITPSVTGLSAGVHTFTIEDSKGCTSTATVTISDGDSTAPTIIAPAVFSIEGVSATDLNLTDFPARLPYSSSKYIVDPDDFKNVRGGDFTEVNLKEISYIDLFSGTCPITINRTWSIEDNCGNIATATQTINIEDTTDPVVANSSLPSTDIEGCDTGALAISYLPYKETETVITRQDIENILGEPIVEGNTLPIDGITYIDTSTGTCPIVVTRTYTVKDICNNSAIVSREFNINDTTPPTGTAPTGVVDVDVCSADAQTAYPFDAVAVAGSYSDNCSGAVTVNLTDTSLTPGNCGWTLVYTYEVVDSCGNKLEGEIITHTGKDQTAPTIVAPNDITINCTDDVSESSTGTPTGGDSCSGYGFSYEDVTTQTNDGSCTDYSYIITRTWKAKDDCDNEATAVQVITVEDKTPPTGTAPTGVVDVDVCSADAQTFYPFDAVAVAGSYSDNCSGVVTVNLTDTSLTPGNCGWTLVYTYEVVDSCGNKLEGEIITHTGKDQTAPTIVAPNDITINCTDDVSESSTGTPTGGDSCSGYGFSYEDVTTQTNDGSCTDYSYIITRTWKAKDDCDNEATAVQVITVEDKTAPTGTAPTGVVDVDVCSADAQTFYPFDAVAVAGSYSDNCSGVVTVNLTDTTQTGDVCGWTLVYTYEVVDSCGNKLEGETITHTGQDQTPPTITAPANVTVECTDSTLPADTGMATGLDTCGSVTITYSDVEVADCGNSKTITRTWKATDDCLNEATAVQTITVEDTTPPTITAPANVTVECTDSTLPTDTGMATGLDTCGSVTITYSDVEVADCGNSKTITRTWKATDDCLNEATAVQTITVEDTTPPTITAPANVTVECTDSTLPTDTGMATGLDTCGSVTITYSDVEVADCGNSKTITRTWKATDDCLNEATAVQTITVEDTTPPTITAPVNVTVECTDSTLPAATGMATGLDTCGSVTITYSDVEVADCGNSKTITRTWKATDDCLNEA</sequence>
<keyword evidence="3" id="KW-1185">Reference proteome</keyword>
<dbReference type="Proteomes" id="UP000198384">
    <property type="component" value="Unassembled WGS sequence"/>
</dbReference>
<evidence type="ECO:0000313" key="3">
    <source>
        <dbReference type="Proteomes" id="UP000198384"/>
    </source>
</evidence>
<proteinExistence type="predicted"/>
<organism evidence="2 3">
    <name type="scientific">Lutibacter agarilyticus</name>
    <dbReference type="NCBI Taxonomy" id="1109740"/>
    <lineage>
        <taxon>Bacteria</taxon>
        <taxon>Pseudomonadati</taxon>
        <taxon>Bacteroidota</taxon>
        <taxon>Flavobacteriia</taxon>
        <taxon>Flavobacteriales</taxon>
        <taxon>Flavobacteriaceae</taxon>
        <taxon>Lutibacter</taxon>
    </lineage>
</organism>